<evidence type="ECO:0000313" key="3">
    <source>
        <dbReference type="Proteomes" id="UP001362999"/>
    </source>
</evidence>
<evidence type="ECO:0000313" key="2">
    <source>
        <dbReference type="EMBL" id="KAK6972177.1"/>
    </source>
</evidence>
<gene>
    <name evidence="2" type="ORF">R3P38DRAFT_2812568</name>
</gene>
<dbReference type="Proteomes" id="UP001362999">
    <property type="component" value="Unassembled WGS sequence"/>
</dbReference>
<name>A0AAV9Z721_9AGAR</name>
<evidence type="ECO:0000256" key="1">
    <source>
        <dbReference type="SAM" id="MobiDB-lite"/>
    </source>
</evidence>
<keyword evidence="3" id="KW-1185">Reference proteome</keyword>
<accession>A0AAV9Z721</accession>
<feature type="region of interest" description="Disordered" evidence="1">
    <location>
        <begin position="1"/>
        <end position="23"/>
    </location>
</feature>
<evidence type="ECO:0008006" key="4">
    <source>
        <dbReference type="Google" id="ProtNLM"/>
    </source>
</evidence>
<protein>
    <recommendedName>
        <fullName evidence="4">F-box domain-containing protein</fullName>
    </recommendedName>
</protein>
<reference evidence="2 3" key="1">
    <citation type="journal article" date="2024" name="J Genomics">
        <title>Draft genome sequencing and assembly of Favolaschia claudopus CIRM-BRFM 2984 isolated from oak limbs.</title>
        <authorList>
            <person name="Navarro D."/>
            <person name="Drula E."/>
            <person name="Chaduli D."/>
            <person name="Cazenave R."/>
            <person name="Ahrendt S."/>
            <person name="Wang J."/>
            <person name="Lipzen A."/>
            <person name="Daum C."/>
            <person name="Barry K."/>
            <person name="Grigoriev I.V."/>
            <person name="Favel A."/>
            <person name="Rosso M.N."/>
            <person name="Martin F."/>
        </authorList>
    </citation>
    <scope>NUCLEOTIDE SEQUENCE [LARGE SCALE GENOMIC DNA]</scope>
    <source>
        <strain evidence="2 3">CIRM-BRFM 2984</strain>
    </source>
</reference>
<organism evidence="2 3">
    <name type="scientific">Favolaschia claudopus</name>
    <dbReference type="NCBI Taxonomy" id="2862362"/>
    <lineage>
        <taxon>Eukaryota</taxon>
        <taxon>Fungi</taxon>
        <taxon>Dikarya</taxon>
        <taxon>Basidiomycota</taxon>
        <taxon>Agaricomycotina</taxon>
        <taxon>Agaricomycetes</taxon>
        <taxon>Agaricomycetidae</taxon>
        <taxon>Agaricales</taxon>
        <taxon>Marasmiineae</taxon>
        <taxon>Mycenaceae</taxon>
        <taxon>Favolaschia</taxon>
    </lineage>
</organism>
<dbReference type="AlphaFoldDB" id="A0AAV9Z721"/>
<sequence>MNKKGANKALSTGENKSKPKVNGDGALTASVSCLSDAHPIENPAIYQGPSNLDQSLLWKAGIEAGVFIPSLARGLDNLLKAVSTEEVYGSAQVWCESCGYVVPGMVHTFGSYITAYMTNGLTRAHPGGYSLQAWFARHFDRYVGACPVCRAWNPAASLRRLTRVARVPRLLLVAIDVRNLILDDRLSFTTYGEGRIHRIPGTDYQLATAIYCEDDMFTTRSRSKMVSRVQTSSLFAMPVEVLAQILLLGCGEFDNEPMFFIGARLQFGRVCALWRDVICRDARFWSHVFIGDHRTLAVLPSWLSRSKEAQLHLFVDTGTYVDNWRHFDAVFSSLVQVVPSILHRVARFSLWDGYGDRGSVVLHWLNQLAASNVQRLDIFAKLPTIADARVVERGRGRWGGRSVDLSKPSTPLHLIPSAPLVSLVVHHAFLVLHPSMLSGLRNLRLGPIPSHHRLTWDSMRSMLLSCTVLSLFVCDDVRCGYGTFQECELLNLTHFRLVCRNSSGEKIFTALRLPSLRVLSLDGYTPRLSYGAMTTSLASNVGRPKDTQSELLCPSLALIHFSATVTAIEAAQLLSPTPPAIFSPSCVVSYVPAVVLTAVDVDRVGGSFRVIEGVMEATDHALPVVSHFEFGAGFCE</sequence>
<comment type="caution">
    <text evidence="2">The sequence shown here is derived from an EMBL/GenBank/DDBJ whole genome shotgun (WGS) entry which is preliminary data.</text>
</comment>
<dbReference type="EMBL" id="JAWWNJ010000192">
    <property type="protein sequence ID" value="KAK6972177.1"/>
    <property type="molecule type" value="Genomic_DNA"/>
</dbReference>
<proteinExistence type="predicted"/>